<organism evidence="1 2">
    <name type="scientific">Bradyrhizobium shewense</name>
    <dbReference type="NCBI Taxonomy" id="1761772"/>
    <lineage>
        <taxon>Bacteria</taxon>
        <taxon>Pseudomonadati</taxon>
        <taxon>Pseudomonadota</taxon>
        <taxon>Alphaproteobacteria</taxon>
        <taxon>Hyphomicrobiales</taxon>
        <taxon>Nitrobacteraceae</taxon>
        <taxon>Bradyrhizobium</taxon>
    </lineage>
</organism>
<dbReference type="EMBL" id="FMAI01000012">
    <property type="protein sequence ID" value="SCB46816.1"/>
    <property type="molecule type" value="Genomic_DNA"/>
</dbReference>
<reference evidence="2" key="1">
    <citation type="submission" date="2016-08" db="EMBL/GenBank/DDBJ databases">
        <authorList>
            <person name="Varghese N."/>
            <person name="Submissions Spin"/>
        </authorList>
    </citation>
    <scope>NUCLEOTIDE SEQUENCE [LARGE SCALE GENOMIC DNA]</scope>
    <source>
        <strain evidence="2">ERR11</strain>
    </source>
</reference>
<gene>
    <name evidence="1" type="ORF">GA0061098_10123</name>
</gene>
<dbReference type="AlphaFoldDB" id="A0A1C3X3U9"/>
<protein>
    <submittedName>
        <fullName evidence="1">Uncharacterized protein</fullName>
    </submittedName>
</protein>
<evidence type="ECO:0000313" key="2">
    <source>
        <dbReference type="Proteomes" id="UP000199184"/>
    </source>
</evidence>
<proteinExistence type="predicted"/>
<dbReference type="RefSeq" id="WP_091961176.1">
    <property type="nucleotide sequence ID" value="NZ_FMAI01000012.1"/>
</dbReference>
<name>A0A1C3X3U9_9BRAD</name>
<sequence length="125" mass="14238">MKNNRNKLSQRASISNEVLAFEITNARVHFEMSSNWLFGLADQIAAFPDMSMEATSLLRKLRGRALKGKLDKADRKSVYDALRALQMYSRMVASEDEPLSCLDTVESVSAFEDHLEKLRSVVNRR</sequence>
<accession>A0A1C3X3U9</accession>
<keyword evidence="2" id="KW-1185">Reference proteome</keyword>
<dbReference type="Proteomes" id="UP000199184">
    <property type="component" value="Unassembled WGS sequence"/>
</dbReference>
<evidence type="ECO:0000313" key="1">
    <source>
        <dbReference type="EMBL" id="SCB46816.1"/>
    </source>
</evidence>